<feature type="binding site" evidence="10">
    <location>
        <position position="269"/>
    </location>
    <ligand>
        <name>iminosuccinate</name>
        <dbReference type="ChEBI" id="CHEBI:77875"/>
    </ligand>
</feature>
<keyword evidence="5 10" id="KW-0662">Pyridine nucleotide biosynthesis</keyword>
<evidence type="ECO:0000256" key="4">
    <source>
        <dbReference type="ARBA" id="ARBA00022490"/>
    </source>
</evidence>
<keyword evidence="4 10" id="KW-0963">Cytoplasm</keyword>
<dbReference type="InterPro" id="IPR023515">
    <property type="entry name" value="Quinolinate_synth_A_type3"/>
</dbReference>
<dbReference type="HAMAP" id="MF_00569">
    <property type="entry name" value="NadA_type3"/>
    <property type="match status" value="1"/>
</dbReference>
<keyword evidence="8 10" id="KW-0408">Iron</keyword>
<evidence type="ECO:0000256" key="6">
    <source>
        <dbReference type="ARBA" id="ARBA00022679"/>
    </source>
</evidence>
<sequence>MLRMQGALPDRYLDATPAQLDAWIAAAKVTLGERVFVLGHHYQRDEVMRWADARGDSFRLSVLAQAQAQAEFIVFCGVHFMAESADILTGDHQQVILPDLNAGCSMADMADIDAVEEAWDSLAEVIDIERLVPITYMNSSAALKAFVGRKGGAVCTSTNARGVLEWALAKGDKVLFFPDQHLGRNTGLAMGYGHEDMRVWNPRLDLGGLTEVDAKEATFLLWKGHCSVHQRFQPAHIEAFRAAHPDGIVIAHPEASHEVCELADKVGSTDFIINEVEAAPAGSTIAVATEIHLVQRLAAETPDKTVVSLDPLICPCSTMFRIDGPHLAWVLEELVAGRVVNQITVDPETTEWAKVALERMLSIT</sequence>
<evidence type="ECO:0000256" key="7">
    <source>
        <dbReference type="ARBA" id="ARBA00022723"/>
    </source>
</evidence>
<reference evidence="11" key="1">
    <citation type="submission" date="2020-02" db="EMBL/GenBank/DDBJ databases">
        <authorList>
            <person name="Meier V. D."/>
        </authorList>
    </citation>
    <scope>NUCLEOTIDE SEQUENCE</scope>
    <source>
        <strain evidence="11">AVDCRST_MAG20</strain>
    </source>
</reference>
<dbReference type="GO" id="GO:0005829">
    <property type="term" value="C:cytosol"/>
    <property type="evidence" value="ECO:0007669"/>
    <property type="project" value="TreeGrafter"/>
</dbReference>
<feature type="binding site" evidence="10">
    <location>
        <position position="226"/>
    </location>
    <ligand>
        <name>[4Fe-4S] cluster</name>
        <dbReference type="ChEBI" id="CHEBI:49883"/>
    </ligand>
</feature>
<comment type="cofactor">
    <cofactor evidence="10">
        <name>[4Fe-4S] cluster</name>
        <dbReference type="ChEBI" id="CHEBI:49883"/>
    </cofactor>
    <text evidence="10">Binds 1 [4Fe-4S] cluster per subunit.</text>
</comment>
<dbReference type="PANTHER" id="PTHR30573:SF0">
    <property type="entry name" value="QUINOLINATE SYNTHASE, CHLOROPLASTIC"/>
    <property type="match status" value="1"/>
</dbReference>
<dbReference type="GO" id="GO:0034628">
    <property type="term" value="P:'de novo' NAD+ biosynthetic process from L-aspartate"/>
    <property type="evidence" value="ECO:0007669"/>
    <property type="project" value="TreeGrafter"/>
</dbReference>
<accession>A0A6J4HCH7</accession>
<feature type="binding site" evidence="10">
    <location>
        <position position="57"/>
    </location>
    <ligand>
        <name>iminosuccinate</name>
        <dbReference type="ChEBI" id="CHEBI:77875"/>
    </ligand>
</feature>
<proteinExistence type="inferred from homology"/>
<dbReference type="EMBL" id="CADCSY010000021">
    <property type="protein sequence ID" value="CAA9217763.1"/>
    <property type="molecule type" value="Genomic_DNA"/>
</dbReference>
<comment type="catalytic activity">
    <reaction evidence="10">
        <text>iminosuccinate + dihydroxyacetone phosphate = quinolinate + phosphate + 2 H2O + H(+)</text>
        <dbReference type="Rhea" id="RHEA:25888"/>
        <dbReference type="ChEBI" id="CHEBI:15377"/>
        <dbReference type="ChEBI" id="CHEBI:15378"/>
        <dbReference type="ChEBI" id="CHEBI:29959"/>
        <dbReference type="ChEBI" id="CHEBI:43474"/>
        <dbReference type="ChEBI" id="CHEBI:57642"/>
        <dbReference type="ChEBI" id="CHEBI:77875"/>
        <dbReference type="EC" id="2.5.1.72"/>
    </reaction>
</comment>
<evidence type="ECO:0000256" key="10">
    <source>
        <dbReference type="HAMAP-Rule" id="MF_00569"/>
    </source>
</evidence>
<dbReference type="Pfam" id="PF02445">
    <property type="entry name" value="NadA"/>
    <property type="match status" value="1"/>
</dbReference>
<feature type="binding site" evidence="10">
    <location>
        <position position="316"/>
    </location>
    <ligand>
        <name>[4Fe-4S] cluster</name>
        <dbReference type="ChEBI" id="CHEBI:49883"/>
    </ligand>
</feature>
<feature type="binding site" evidence="10">
    <location>
        <begin position="252"/>
        <end position="254"/>
    </location>
    <ligand>
        <name>iminosuccinate</name>
        <dbReference type="ChEBI" id="CHEBI:77875"/>
    </ligand>
</feature>
<dbReference type="UniPathway" id="UPA00253">
    <property type="reaction ID" value="UER00327"/>
</dbReference>
<evidence type="ECO:0000256" key="8">
    <source>
        <dbReference type="ARBA" id="ARBA00023004"/>
    </source>
</evidence>
<feature type="binding site" evidence="10">
    <location>
        <position position="157"/>
    </location>
    <ligand>
        <name>iminosuccinate</name>
        <dbReference type="ChEBI" id="CHEBI:77875"/>
    </ligand>
</feature>
<dbReference type="GO" id="GO:0046872">
    <property type="term" value="F:metal ion binding"/>
    <property type="evidence" value="ECO:0007669"/>
    <property type="project" value="UniProtKB-KW"/>
</dbReference>
<dbReference type="GO" id="GO:0051539">
    <property type="term" value="F:4 iron, 4 sulfur cluster binding"/>
    <property type="evidence" value="ECO:0007669"/>
    <property type="project" value="UniProtKB-KW"/>
</dbReference>
<keyword evidence="3 10" id="KW-0004">4Fe-4S</keyword>
<feature type="binding site" evidence="10">
    <location>
        <position position="104"/>
    </location>
    <ligand>
        <name>[4Fe-4S] cluster</name>
        <dbReference type="ChEBI" id="CHEBI:49883"/>
    </ligand>
</feature>
<comment type="pathway">
    <text evidence="1 10">Cofactor biosynthesis; NAD(+) biosynthesis; quinolinate from iminoaspartate: step 1/1.</text>
</comment>
<dbReference type="NCBIfam" id="TIGR00550">
    <property type="entry name" value="nadA"/>
    <property type="match status" value="1"/>
</dbReference>
<protein>
    <recommendedName>
        <fullName evidence="2 10">Quinolinate synthase</fullName>
        <ecNumber evidence="2 10">2.5.1.72</ecNumber>
    </recommendedName>
</protein>
<evidence type="ECO:0000256" key="9">
    <source>
        <dbReference type="ARBA" id="ARBA00023014"/>
    </source>
</evidence>
<feature type="binding site" evidence="10">
    <location>
        <begin position="136"/>
        <end position="138"/>
    </location>
    <ligand>
        <name>iminosuccinate</name>
        <dbReference type="ChEBI" id="CHEBI:77875"/>
    </ligand>
</feature>
<comment type="function">
    <text evidence="10">Catalyzes the condensation of iminoaspartate with dihydroxyacetone phosphate to form quinolinate.</text>
</comment>
<dbReference type="Gene3D" id="3.40.50.10800">
    <property type="entry name" value="NadA-like"/>
    <property type="match status" value="3"/>
</dbReference>
<evidence type="ECO:0000313" key="11">
    <source>
        <dbReference type="EMBL" id="CAA9217763.1"/>
    </source>
</evidence>
<gene>
    <name evidence="10" type="primary">nadA</name>
    <name evidence="11" type="ORF">AVDCRST_MAG20-460</name>
</gene>
<evidence type="ECO:0000256" key="2">
    <source>
        <dbReference type="ARBA" id="ARBA00012669"/>
    </source>
</evidence>
<dbReference type="SUPFAM" id="SSF142754">
    <property type="entry name" value="NadA-like"/>
    <property type="match status" value="1"/>
</dbReference>
<dbReference type="InterPro" id="IPR003473">
    <property type="entry name" value="NadA"/>
</dbReference>
<keyword evidence="9 10" id="KW-0411">Iron-sulfur</keyword>
<dbReference type="GO" id="GO:0008987">
    <property type="term" value="F:quinolinate synthetase A activity"/>
    <property type="evidence" value="ECO:0007669"/>
    <property type="project" value="UniProtKB-UniRule"/>
</dbReference>
<dbReference type="AlphaFoldDB" id="A0A6J4HCH7"/>
<name>A0A6J4HCH7_9ACTN</name>
<dbReference type="PANTHER" id="PTHR30573">
    <property type="entry name" value="QUINOLINATE SYNTHETASE A"/>
    <property type="match status" value="1"/>
</dbReference>
<dbReference type="NCBIfam" id="NF006883">
    <property type="entry name" value="PRK09375.2-4"/>
    <property type="match status" value="1"/>
</dbReference>
<evidence type="ECO:0000256" key="5">
    <source>
        <dbReference type="ARBA" id="ARBA00022642"/>
    </source>
</evidence>
<keyword evidence="6 10" id="KW-0808">Transferase</keyword>
<organism evidence="11">
    <name type="scientific">uncultured Acidimicrobiales bacterium</name>
    <dbReference type="NCBI Taxonomy" id="310071"/>
    <lineage>
        <taxon>Bacteria</taxon>
        <taxon>Bacillati</taxon>
        <taxon>Actinomycetota</taxon>
        <taxon>Acidimicrobiia</taxon>
        <taxon>Acidimicrobiales</taxon>
        <taxon>environmental samples</taxon>
    </lineage>
</organism>
<dbReference type="EC" id="2.5.1.72" evidence="2 10"/>
<feature type="binding site" evidence="10">
    <location>
        <position position="40"/>
    </location>
    <ligand>
        <name>iminosuccinate</name>
        <dbReference type="ChEBI" id="CHEBI:77875"/>
    </ligand>
</feature>
<comment type="subcellular location">
    <subcellularLocation>
        <location evidence="10">Cytoplasm</location>
    </subcellularLocation>
</comment>
<evidence type="ECO:0000256" key="1">
    <source>
        <dbReference type="ARBA" id="ARBA00005065"/>
    </source>
</evidence>
<comment type="similarity">
    <text evidence="10">Belongs to the quinolinate synthase family. Type 3 subfamily.</text>
</comment>
<keyword evidence="7 10" id="KW-0479">Metal-binding</keyword>
<evidence type="ECO:0000256" key="3">
    <source>
        <dbReference type="ARBA" id="ARBA00022485"/>
    </source>
</evidence>
<dbReference type="InterPro" id="IPR036094">
    <property type="entry name" value="NadA_sf"/>
</dbReference>